<dbReference type="EMBL" id="JAFBFH010000018">
    <property type="protein sequence ID" value="MBM7715761.1"/>
    <property type="molecule type" value="Genomic_DNA"/>
</dbReference>
<feature type="transmembrane region" description="Helical" evidence="1">
    <location>
        <begin position="20"/>
        <end position="41"/>
    </location>
</feature>
<sequence length="274" mass="30773">MDMLTVFAHEWRTALKQRSFYTFLFLFTFTCVMIFLILHQVDGMAGYTQLSATMMNIVLYLLPLMTLFLGALSLTQEKEDKRFELVMAYPLTTASYIVGKFAGQYAAQWIIITFSFGLANMIGLFAGVAMSLREFLLLYLFTVLLAAVFLALGFAIGAFSATRWQSLMAAVAVWFVLIMVWPSLLIGVLGFLPFGVVSAALQLFTLLNPAEVLRILFTNWLGGGAIFGQPYYELMTALNSRMGHVLLALYVLIFVSFHLTVAIMKTERKRKHGL</sequence>
<dbReference type="Proteomes" id="UP000823485">
    <property type="component" value="Unassembled WGS sequence"/>
</dbReference>
<protein>
    <submittedName>
        <fullName evidence="2">Cu-processing system permease protein</fullName>
    </submittedName>
</protein>
<keyword evidence="1" id="KW-0812">Transmembrane</keyword>
<accession>A0ABS2R7X5</accession>
<dbReference type="RefSeq" id="WP_083717478.1">
    <property type="nucleotide sequence ID" value="NZ_JAFBFH010000018.1"/>
</dbReference>
<name>A0ABS2R7X5_9BACI</name>
<organism evidence="2 3">
    <name type="scientific">Siminovitchia thermophila</name>
    <dbReference type="NCBI Taxonomy" id="1245522"/>
    <lineage>
        <taxon>Bacteria</taxon>
        <taxon>Bacillati</taxon>
        <taxon>Bacillota</taxon>
        <taxon>Bacilli</taxon>
        <taxon>Bacillales</taxon>
        <taxon>Bacillaceae</taxon>
        <taxon>Siminovitchia</taxon>
    </lineage>
</organism>
<keyword evidence="3" id="KW-1185">Reference proteome</keyword>
<feature type="transmembrane region" description="Helical" evidence="1">
    <location>
        <begin position="109"/>
        <end position="129"/>
    </location>
</feature>
<keyword evidence="1" id="KW-1133">Transmembrane helix</keyword>
<feature type="transmembrane region" description="Helical" evidence="1">
    <location>
        <begin position="136"/>
        <end position="159"/>
    </location>
</feature>
<evidence type="ECO:0000313" key="2">
    <source>
        <dbReference type="EMBL" id="MBM7715761.1"/>
    </source>
</evidence>
<feature type="transmembrane region" description="Helical" evidence="1">
    <location>
        <begin position="53"/>
        <end position="74"/>
    </location>
</feature>
<proteinExistence type="predicted"/>
<feature type="transmembrane region" description="Helical" evidence="1">
    <location>
        <begin position="212"/>
        <end position="232"/>
    </location>
</feature>
<dbReference type="PANTHER" id="PTHR43471">
    <property type="entry name" value="ABC TRANSPORTER PERMEASE"/>
    <property type="match status" value="1"/>
</dbReference>
<gene>
    <name evidence="2" type="ORF">JOC94_002750</name>
</gene>
<keyword evidence="1" id="KW-0472">Membrane</keyword>
<comment type="caution">
    <text evidence="2">The sequence shown here is derived from an EMBL/GenBank/DDBJ whole genome shotgun (WGS) entry which is preliminary data.</text>
</comment>
<dbReference type="Pfam" id="PF12679">
    <property type="entry name" value="ABC2_membrane_2"/>
    <property type="match status" value="1"/>
</dbReference>
<evidence type="ECO:0000313" key="3">
    <source>
        <dbReference type="Proteomes" id="UP000823485"/>
    </source>
</evidence>
<reference evidence="2 3" key="1">
    <citation type="submission" date="2021-01" db="EMBL/GenBank/DDBJ databases">
        <title>Genomic Encyclopedia of Type Strains, Phase IV (KMG-IV): sequencing the most valuable type-strain genomes for metagenomic binning, comparative biology and taxonomic classification.</title>
        <authorList>
            <person name="Goeker M."/>
        </authorList>
    </citation>
    <scope>NUCLEOTIDE SEQUENCE [LARGE SCALE GENOMIC DNA]</scope>
    <source>
        <strain evidence="2 3">DSM 105453</strain>
    </source>
</reference>
<evidence type="ECO:0000256" key="1">
    <source>
        <dbReference type="SAM" id="Phobius"/>
    </source>
</evidence>
<feature type="transmembrane region" description="Helical" evidence="1">
    <location>
        <begin position="171"/>
        <end position="200"/>
    </location>
</feature>
<feature type="transmembrane region" description="Helical" evidence="1">
    <location>
        <begin position="244"/>
        <end position="264"/>
    </location>
</feature>
<feature type="transmembrane region" description="Helical" evidence="1">
    <location>
        <begin position="86"/>
        <end position="103"/>
    </location>
</feature>